<dbReference type="Pfam" id="PF07776">
    <property type="entry name" value="zf-AD"/>
    <property type="match status" value="2"/>
</dbReference>
<dbReference type="InterPro" id="IPR012934">
    <property type="entry name" value="Znf_AD"/>
</dbReference>
<keyword evidence="11" id="KW-0539">Nucleus</keyword>
<evidence type="ECO:0000256" key="10">
    <source>
        <dbReference type="ARBA" id="ARBA00023163"/>
    </source>
</evidence>
<feature type="domain" description="C2H2-type" evidence="14">
    <location>
        <begin position="510"/>
        <end position="537"/>
    </location>
</feature>
<feature type="domain" description="C2H2-type" evidence="14">
    <location>
        <begin position="654"/>
        <end position="682"/>
    </location>
</feature>
<keyword evidence="4 13" id="KW-0479">Metal-binding</keyword>
<keyword evidence="6 12" id="KW-0863">Zinc-finger</keyword>
<comment type="similarity">
    <text evidence="3">Belongs to the krueppel C2H2-type zinc-finger protein family.</text>
</comment>
<dbReference type="AlphaFoldDB" id="A0AAN7SP32"/>
<dbReference type="Gene3D" id="3.30.160.60">
    <property type="entry name" value="Classic Zinc Finger"/>
    <property type="match status" value="12"/>
</dbReference>
<accession>A0AAN7SP32</accession>
<organism evidence="16 17">
    <name type="scientific">Aquatica leii</name>
    <dbReference type="NCBI Taxonomy" id="1421715"/>
    <lineage>
        <taxon>Eukaryota</taxon>
        <taxon>Metazoa</taxon>
        <taxon>Ecdysozoa</taxon>
        <taxon>Arthropoda</taxon>
        <taxon>Hexapoda</taxon>
        <taxon>Insecta</taxon>
        <taxon>Pterygota</taxon>
        <taxon>Neoptera</taxon>
        <taxon>Endopterygota</taxon>
        <taxon>Coleoptera</taxon>
        <taxon>Polyphaga</taxon>
        <taxon>Elateriformia</taxon>
        <taxon>Elateroidea</taxon>
        <taxon>Lampyridae</taxon>
        <taxon>Luciolinae</taxon>
        <taxon>Aquatica</taxon>
    </lineage>
</organism>
<evidence type="ECO:0000259" key="15">
    <source>
        <dbReference type="PROSITE" id="PS51915"/>
    </source>
</evidence>
<feature type="binding site" evidence="13">
    <location>
        <position position="16"/>
    </location>
    <ligand>
        <name>Zn(2+)</name>
        <dbReference type="ChEBI" id="CHEBI:29105"/>
    </ligand>
</feature>
<dbReference type="FunFam" id="3.30.160.60:FF:001289">
    <property type="entry name" value="Zinc finger protein 574"/>
    <property type="match status" value="1"/>
</dbReference>
<feature type="domain" description="C2H2-type" evidence="14">
    <location>
        <begin position="568"/>
        <end position="595"/>
    </location>
</feature>
<evidence type="ECO:0000256" key="8">
    <source>
        <dbReference type="ARBA" id="ARBA00023015"/>
    </source>
</evidence>
<feature type="domain" description="C2H2-type" evidence="14">
    <location>
        <begin position="218"/>
        <end position="245"/>
    </location>
</feature>
<proteinExistence type="inferred from homology"/>
<evidence type="ECO:0000256" key="9">
    <source>
        <dbReference type="ARBA" id="ARBA00023125"/>
    </source>
</evidence>
<feature type="domain" description="C2H2-type" evidence="14">
    <location>
        <begin position="246"/>
        <end position="273"/>
    </location>
</feature>
<dbReference type="SMART" id="SM00355">
    <property type="entry name" value="ZnF_C2H2"/>
    <property type="match status" value="14"/>
</dbReference>
<gene>
    <name evidence="16" type="ORF">RN001_007984</name>
</gene>
<dbReference type="FunFam" id="3.30.160.60:FF:000624">
    <property type="entry name" value="zinc finger protein 697"/>
    <property type="match status" value="1"/>
</dbReference>
<dbReference type="PROSITE" id="PS00028">
    <property type="entry name" value="ZINC_FINGER_C2H2_1"/>
    <property type="match status" value="13"/>
</dbReference>
<comment type="function">
    <text evidence="1">May be involved in transcriptional regulation.</text>
</comment>
<evidence type="ECO:0000256" key="12">
    <source>
        <dbReference type="PROSITE-ProRule" id="PRU00042"/>
    </source>
</evidence>
<sequence>METFMKYEDLQIEEVCRLCLTKNDQMSLICESGVADMLLECASIQVTPDNGLFNLVCHQCANEVSRWYVFKQQIVRSFEIGRWLLEKKVKNVENAIEYENFDQVIPETHSDLSNSSSIIEDATTLQNLLRDYDDDSIPTNYDSFKQTSELKNVVDVINSVALNNDDDSHIVTSTSSITTGPKRKKLLSELICGTCGKQCTSTNSFNRHLKTHDTSRPFVCSKCDKSFKTSQVLAEHIKRHYDDRRHKCGVCGQKFYAKASLNDHMRSHTGERPFKCEVCTRAFATKAILRQHSVIHTVRDKKFQCDICSKFLLTTGSLETHKRKHTGVKPYSCSACSKAFFTKEAMQRHFGAIHDIDNNFLCKGNIKFMDKTCNIVLHFTEICRICLEICDNMKSLFTTEAKTYICDLVSVKVDVNDGFPQSICANCLLQLYQAHAFKKKIEESDEILRSSLQEKLNIRLIDDIDKKDVSVTTASGVLVKQEQKKGKVKNQEMEKAVAELKASAPLPNNTVCHLCKKKFSCVGQLTRHLKTHTGIRSYVCEACGKAYMESGSLRKHFLSKHSGRNKPYSCPRCGRGFDLRSTLTRHIRTHTGEKPFGCEICHKFYPSKSYLNKHKMIHLNTRGKSFICEICSKSFALKDGLKAHSITHTNTKPFQCTMCDKTFSKKGSLASHMKYIHTKEKNFMCQMCAKTFVTKCELDEHIRRHTGEKKEAKYSCLMCDKKLSSSTHLKLHGS</sequence>
<feature type="domain" description="C2H2-type" evidence="14">
    <location>
        <begin position="303"/>
        <end position="330"/>
    </location>
</feature>
<evidence type="ECO:0000256" key="2">
    <source>
        <dbReference type="ARBA" id="ARBA00004123"/>
    </source>
</evidence>
<comment type="subcellular location">
    <subcellularLocation>
        <location evidence="2">Nucleus</location>
    </subcellularLocation>
</comment>
<keyword evidence="10" id="KW-0804">Transcription</keyword>
<reference evidence="17" key="1">
    <citation type="submission" date="2023-01" db="EMBL/GenBank/DDBJ databases">
        <title>Key to firefly adult light organ development and bioluminescence: homeobox transcription factors regulate luciferase expression and transportation to peroxisome.</title>
        <authorList>
            <person name="Fu X."/>
        </authorList>
    </citation>
    <scope>NUCLEOTIDE SEQUENCE [LARGE SCALE GENOMIC DNA]</scope>
</reference>
<dbReference type="PANTHER" id="PTHR24408:SF34">
    <property type="entry name" value="ZINC FINGER PROTEIN 672-RELATED"/>
    <property type="match status" value="1"/>
</dbReference>
<dbReference type="GO" id="GO:0000981">
    <property type="term" value="F:DNA-binding transcription factor activity, RNA polymerase II-specific"/>
    <property type="evidence" value="ECO:0007669"/>
    <property type="project" value="TreeGrafter"/>
</dbReference>
<feature type="binding site" evidence="13">
    <location>
        <position position="57"/>
    </location>
    <ligand>
        <name>Zn(2+)</name>
        <dbReference type="ChEBI" id="CHEBI:29105"/>
    </ligand>
</feature>
<evidence type="ECO:0000256" key="1">
    <source>
        <dbReference type="ARBA" id="ARBA00003767"/>
    </source>
</evidence>
<feature type="binding site" evidence="13">
    <location>
        <position position="383"/>
    </location>
    <ligand>
        <name>Zn(2+)</name>
        <dbReference type="ChEBI" id="CHEBI:29105"/>
    </ligand>
</feature>
<evidence type="ECO:0000256" key="6">
    <source>
        <dbReference type="ARBA" id="ARBA00022771"/>
    </source>
</evidence>
<dbReference type="Pfam" id="PF00096">
    <property type="entry name" value="zf-C2H2"/>
    <property type="match status" value="7"/>
</dbReference>
<keyword evidence="17" id="KW-1185">Reference proteome</keyword>
<evidence type="ECO:0000256" key="3">
    <source>
        <dbReference type="ARBA" id="ARBA00006991"/>
    </source>
</evidence>
<feature type="binding site" evidence="13">
    <location>
        <position position="427"/>
    </location>
    <ligand>
        <name>Zn(2+)</name>
        <dbReference type="ChEBI" id="CHEBI:29105"/>
    </ligand>
</feature>
<evidence type="ECO:0000313" key="16">
    <source>
        <dbReference type="EMBL" id="KAK4879838.1"/>
    </source>
</evidence>
<dbReference type="GO" id="GO:0008270">
    <property type="term" value="F:zinc ion binding"/>
    <property type="evidence" value="ECO:0007669"/>
    <property type="project" value="UniProtKB-UniRule"/>
</dbReference>
<evidence type="ECO:0000256" key="13">
    <source>
        <dbReference type="PROSITE-ProRule" id="PRU01263"/>
    </source>
</evidence>
<name>A0AAN7SP32_9COLE</name>
<keyword evidence="5" id="KW-0677">Repeat</keyword>
<evidence type="ECO:0000256" key="7">
    <source>
        <dbReference type="ARBA" id="ARBA00022833"/>
    </source>
</evidence>
<protein>
    <submittedName>
        <fullName evidence="16">Uncharacterized protein</fullName>
    </submittedName>
</protein>
<dbReference type="PANTHER" id="PTHR24408">
    <property type="entry name" value="ZINC FINGER PROTEIN"/>
    <property type="match status" value="1"/>
</dbReference>
<evidence type="ECO:0000256" key="4">
    <source>
        <dbReference type="ARBA" id="ARBA00022723"/>
    </source>
</evidence>
<feature type="domain" description="C2H2-type" evidence="14">
    <location>
        <begin position="274"/>
        <end position="301"/>
    </location>
</feature>
<dbReference type="FunFam" id="3.30.160.60:FF:000446">
    <property type="entry name" value="Zinc finger protein"/>
    <property type="match status" value="2"/>
</dbReference>
<keyword evidence="7 13" id="KW-0862">Zinc</keyword>
<comment type="caution">
    <text evidence="16">The sequence shown here is derived from an EMBL/GenBank/DDBJ whole genome shotgun (WGS) entry which is preliminary data.</text>
</comment>
<dbReference type="Proteomes" id="UP001353858">
    <property type="component" value="Unassembled WGS sequence"/>
</dbReference>
<keyword evidence="9" id="KW-0238">DNA-binding</keyword>
<feature type="domain" description="C2H2-type" evidence="14">
    <location>
        <begin position="190"/>
        <end position="217"/>
    </location>
</feature>
<evidence type="ECO:0000256" key="11">
    <source>
        <dbReference type="ARBA" id="ARBA00023242"/>
    </source>
</evidence>
<evidence type="ECO:0000259" key="14">
    <source>
        <dbReference type="PROSITE" id="PS50157"/>
    </source>
</evidence>
<evidence type="ECO:0000256" key="5">
    <source>
        <dbReference type="ARBA" id="ARBA00022737"/>
    </source>
</evidence>
<feature type="domain" description="C2H2-type" evidence="14">
    <location>
        <begin position="596"/>
        <end position="623"/>
    </location>
</feature>
<dbReference type="Gene3D" id="3.40.1800.20">
    <property type="match status" value="2"/>
</dbReference>
<feature type="domain" description="C2H2-type" evidence="14">
    <location>
        <begin position="331"/>
        <end position="359"/>
    </location>
</feature>
<dbReference type="PROSITE" id="PS51915">
    <property type="entry name" value="ZAD"/>
    <property type="match status" value="2"/>
</dbReference>
<dbReference type="EMBL" id="JARPUR010000003">
    <property type="protein sequence ID" value="KAK4879838.1"/>
    <property type="molecule type" value="Genomic_DNA"/>
</dbReference>
<evidence type="ECO:0000313" key="17">
    <source>
        <dbReference type="Proteomes" id="UP001353858"/>
    </source>
</evidence>
<dbReference type="GO" id="GO:0005634">
    <property type="term" value="C:nucleus"/>
    <property type="evidence" value="ECO:0007669"/>
    <property type="project" value="UniProtKB-SubCell"/>
</dbReference>
<feature type="domain" description="C2H2-type" evidence="14">
    <location>
        <begin position="538"/>
        <end position="566"/>
    </location>
</feature>
<feature type="domain" description="C2H2-type" evidence="14">
    <location>
        <begin position="683"/>
        <end position="710"/>
    </location>
</feature>
<feature type="domain" description="ZAD" evidence="15">
    <location>
        <begin position="14"/>
        <end position="84"/>
    </location>
</feature>
<feature type="binding site" evidence="13">
    <location>
        <position position="19"/>
    </location>
    <ligand>
        <name>Zn(2+)</name>
        <dbReference type="ChEBI" id="CHEBI:29105"/>
    </ligand>
</feature>
<feature type="binding site" evidence="13">
    <location>
        <position position="60"/>
    </location>
    <ligand>
        <name>Zn(2+)</name>
        <dbReference type="ChEBI" id="CHEBI:29105"/>
    </ligand>
</feature>
<dbReference type="GO" id="GO:0043565">
    <property type="term" value="F:sequence-specific DNA binding"/>
    <property type="evidence" value="ECO:0007669"/>
    <property type="project" value="TreeGrafter"/>
</dbReference>
<dbReference type="SUPFAM" id="SSF57667">
    <property type="entry name" value="beta-beta-alpha zinc fingers"/>
    <property type="match status" value="7"/>
</dbReference>
<dbReference type="SMART" id="SM00868">
    <property type="entry name" value="zf-AD"/>
    <property type="match status" value="2"/>
</dbReference>
<dbReference type="SUPFAM" id="SSF57716">
    <property type="entry name" value="Glucocorticoid receptor-like (DNA-binding domain)"/>
    <property type="match status" value="2"/>
</dbReference>
<feature type="domain" description="C2H2-type" evidence="14">
    <location>
        <begin position="626"/>
        <end position="653"/>
    </location>
</feature>
<feature type="binding site" evidence="13">
    <location>
        <position position="424"/>
    </location>
    <ligand>
        <name>Zn(2+)</name>
        <dbReference type="ChEBI" id="CHEBI:29105"/>
    </ligand>
</feature>
<dbReference type="FunFam" id="3.30.160.60:FF:000145">
    <property type="entry name" value="Zinc finger protein 574"/>
    <property type="match status" value="1"/>
</dbReference>
<feature type="binding site" evidence="13">
    <location>
        <position position="386"/>
    </location>
    <ligand>
        <name>Zn(2+)</name>
        <dbReference type="ChEBI" id="CHEBI:29105"/>
    </ligand>
</feature>
<dbReference type="InterPro" id="IPR036236">
    <property type="entry name" value="Znf_C2H2_sf"/>
</dbReference>
<dbReference type="FunFam" id="3.30.160.60:FF:001134">
    <property type="entry name" value="Zinc finger protein 70"/>
    <property type="match status" value="1"/>
</dbReference>
<dbReference type="PROSITE" id="PS50157">
    <property type="entry name" value="ZINC_FINGER_C2H2_2"/>
    <property type="match status" value="13"/>
</dbReference>
<keyword evidence="8" id="KW-0805">Transcription regulation</keyword>
<feature type="domain" description="ZAD" evidence="15">
    <location>
        <begin position="381"/>
        <end position="451"/>
    </location>
</feature>
<dbReference type="InterPro" id="IPR013087">
    <property type="entry name" value="Znf_C2H2_type"/>
</dbReference>